<name>A0A4U1MDN6_9BACL</name>
<sequence length="232" mass="26381">MKKLLSTLFALILCFGFGTGALADVHSPNHQKVLEDIEKTNLDINKKIEKAVEDADELQAEYLQDVREIEEGKEIVKLKEEKVKVLKEVNEAGKDEKKREKALEKLEKLNAKMAEETSKLEGKIESIEGELNELTMQLASPEGKDKKKIDKKVAKLREKMNKSRTELEELTNKYTEDLDEIITKVYDETLEMSTKTIAKAAEEGVQAECSWTLVRFAHKSVWIDPIKVVGGY</sequence>
<keyword evidence="2" id="KW-0732">Signal</keyword>
<evidence type="ECO:0000256" key="1">
    <source>
        <dbReference type="SAM" id="Coils"/>
    </source>
</evidence>
<reference evidence="3 4" key="1">
    <citation type="submission" date="2019-04" db="EMBL/GenBank/DDBJ databases">
        <title>Genome sequence of Bacillus hwajinpoensis strain Y2.</title>
        <authorList>
            <person name="Fair J.L."/>
            <person name="Maclea K.S."/>
        </authorList>
    </citation>
    <scope>NUCLEOTIDE SEQUENCE [LARGE SCALE GENOMIC DNA]</scope>
    <source>
        <strain evidence="3 4">Y2</strain>
    </source>
</reference>
<feature type="coiled-coil region" evidence="1">
    <location>
        <begin position="34"/>
        <end position="180"/>
    </location>
</feature>
<accession>A0A4U1MDN6</accession>
<comment type="caution">
    <text evidence="3">The sequence shown here is derived from an EMBL/GenBank/DDBJ whole genome shotgun (WGS) entry which is preliminary data.</text>
</comment>
<gene>
    <name evidence="3" type="ORF">FBF83_16990</name>
</gene>
<dbReference type="AlphaFoldDB" id="A0A4U1MDN6"/>
<evidence type="ECO:0008006" key="5">
    <source>
        <dbReference type="Google" id="ProtNLM"/>
    </source>
</evidence>
<dbReference type="OrthoDB" id="2861041at2"/>
<evidence type="ECO:0000256" key="2">
    <source>
        <dbReference type="SAM" id="SignalP"/>
    </source>
</evidence>
<dbReference type="Proteomes" id="UP000310541">
    <property type="component" value="Unassembled WGS sequence"/>
</dbReference>
<feature type="signal peptide" evidence="2">
    <location>
        <begin position="1"/>
        <end position="23"/>
    </location>
</feature>
<keyword evidence="1" id="KW-0175">Coiled coil</keyword>
<protein>
    <recommendedName>
        <fullName evidence="5">DUF3450 domain-containing protein</fullName>
    </recommendedName>
</protein>
<dbReference type="EMBL" id="SWFM01000006">
    <property type="protein sequence ID" value="TKD68240.1"/>
    <property type="molecule type" value="Genomic_DNA"/>
</dbReference>
<feature type="chain" id="PRO_5020264077" description="DUF3450 domain-containing protein" evidence="2">
    <location>
        <begin position="24"/>
        <end position="232"/>
    </location>
</feature>
<evidence type="ECO:0000313" key="4">
    <source>
        <dbReference type="Proteomes" id="UP000310541"/>
    </source>
</evidence>
<proteinExistence type="predicted"/>
<evidence type="ECO:0000313" key="3">
    <source>
        <dbReference type="EMBL" id="TKD68240.1"/>
    </source>
</evidence>
<dbReference type="RefSeq" id="WP_136948348.1">
    <property type="nucleotide sequence ID" value="NZ_SWFM01000006.1"/>
</dbReference>
<organism evidence="3 4">
    <name type="scientific">Guptibacillus hwajinpoensis</name>
    <dbReference type="NCBI Taxonomy" id="208199"/>
    <lineage>
        <taxon>Bacteria</taxon>
        <taxon>Bacillati</taxon>
        <taxon>Bacillota</taxon>
        <taxon>Bacilli</taxon>
        <taxon>Bacillales</taxon>
        <taxon>Guptibacillaceae</taxon>
        <taxon>Guptibacillus</taxon>
    </lineage>
</organism>